<keyword evidence="11" id="KW-1185">Reference proteome</keyword>
<evidence type="ECO:0000256" key="1">
    <source>
        <dbReference type="ARBA" id="ARBA00004651"/>
    </source>
</evidence>
<evidence type="ECO:0000256" key="2">
    <source>
        <dbReference type="ARBA" id="ARBA00006236"/>
    </source>
</evidence>
<feature type="transmembrane region" description="Helical" evidence="8">
    <location>
        <begin position="295"/>
        <end position="320"/>
    </location>
</feature>
<comment type="caution">
    <text evidence="10">The sequence shown here is derived from an EMBL/GenBank/DDBJ whole genome shotgun (WGS) entry which is preliminary data.</text>
</comment>
<name>A0A2S7K5A1_9PROT</name>
<dbReference type="Pfam" id="PF07690">
    <property type="entry name" value="MFS_1"/>
    <property type="match status" value="1"/>
</dbReference>
<gene>
    <name evidence="10" type="ORF">CW354_11110</name>
</gene>
<keyword evidence="6 8" id="KW-1133">Transmembrane helix</keyword>
<dbReference type="GO" id="GO:0005886">
    <property type="term" value="C:plasma membrane"/>
    <property type="evidence" value="ECO:0007669"/>
    <property type="project" value="UniProtKB-SubCell"/>
</dbReference>
<dbReference type="InterPro" id="IPR036259">
    <property type="entry name" value="MFS_trans_sf"/>
</dbReference>
<evidence type="ECO:0000256" key="7">
    <source>
        <dbReference type="ARBA" id="ARBA00023136"/>
    </source>
</evidence>
<feature type="transmembrane region" description="Helical" evidence="8">
    <location>
        <begin position="332"/>
        <end position="353"/>
    </location>
</feature>
<keyword evidence="8" id="KW-0997">Cell inner membrane</keyword>
<dbReference type="Gene3D" id="1.20.1720.10">
    <property type="entry name" value="Multidrug resistance protein D"/>
    <property type="match status" value="1"/>
</dbReference>
<dbReference type="GO" id="GO:1990961">
    <property type="term" value="P:xenobiotic detoxification by transmembrane export across the plasma membrane"/>
    <property type="evidence" value="ECO:0007669"/>
    <property type="project" value="InterPro"/>
</dbReference>
<feature type="transmembrane region" description="Helical" evidence="8">
    <location>
        <begin position="93"/>
        <end position="110"/>
    </location>
</feature>
<dbReference type="GO" id="GO:0015385">
    <property type="term" value="F:sodium:proton antiporter activity"/>
    <property type="evidence" value="ECO:0007669"/>
    <property type="project" value="TreeGrafter"/>
</dbReference>
<feature type="transmembrane region" description="Helical" evidence="8">
    <location>
        <begin position="152"/>
        <end position="172"/>
    </location>
</feature>
<keyword evidence="3 8" id="KW-0813">Transport</keyword>
<keyword evidence="7 8" id="KW-0472">Membrane</keyword>
<comment type="subcellular location">
    <subcellularLocation>
        <location evidence="8">Cell inner membrane</location>
        <topology evidence="8">Multi-pass membrane protein</topology>
    </subcellularLocation>
    <subcellularLocation>
        <location evidence="1">Cell membrane</location>
        <topology evidence="1">Multi-pass membrane protein</topology>
    </subcellularLocation>
</comment>
<evidence type="ECO:0000256" key="8">
    <source>
        <dbReference type="RuleBase" id="RU365088"/>
    </source>
</evidence>
<feature type="transmembrane region" description="Helical" evidence="8">
    <location>
        <begin position="193"/>
        <end position="220"/>
    </location>
</feature>
<evidence type="ECO:0000313" key="10">
    <source>
        <dbReference type="EMBL" id="PQA87618.1"/>
    </source>
</evidence>
<feature type="transmembrane region" description="Helical" evidence="8">
    <location>
        <begin position="359"/>
        <end position="378"/>
    </location>
</feature>
<dbReference type="Proteomes" id="UP000239504">
    <property type="component" value="Unassembled WGS sequence"/>
</dbReference>
<evidence type="ECO:0000256" key="3">
    <source>
        <dbReference type="ARBA" id="ARBA00022448"/>
    </source>
</evidence>
<evidence type="ECO:0000256" key="4">
    <source>
        <dbReference type="ARBA" id="ARBA00022475"/>
    </source>
</evidence>
<feature type="domain" description="Major facilitator superfamily (MFS) profile" evidence="9">
    <location>
        <begin position="1"/>
        <end position="383"/>
    </location>
</feature>
<dbReference type="PROSITE" id="PS50850">
    <property type="entry name" value="MFS"/>
    <property type="match status" value="1"/>
</dbReference>
<protein>
    <recommendedName>
        <fullName evidence="8">Bcr/CflA family efflux transporter</fullName>
    </recommendedName>
</protein>
<feature type="transmembrane region" description="Helical" evidence="8">
    <location>
        <begin position="64"/>
        <end position="87"/>
    </location>
</feature>
<dbReference type="InterPro" id="IPR011701">
    <property type="entry name" value="MFS"/>
</dbReference>
<sequence length="386" mass="39641">MLAGLMAVAPLSIDLYLPGLDHMAAEFDASAEAAQATVAIYLAGLAFGQFAYGPASDRLGRRPVLILGLAVYTAASLACALAPAIGVMIGARFAQALGGCACMVIIRAVIRDCFDHQEAARFFSLLALVAGAAPVLGPLFGGFLVAASGWRIVFFLLSAFGAGLALAVFLMLPETRSEATRSRARSENPFKAYAALLKIPGFRSYLVATGMNLAAMFAYIAASSPVLSGLFALTPIEFGFAFAANAAGLVAGSQINRILLKHRRADWLLKKMGLAGAVLAGVLCMASLFGAHALWVVLACFFATTTLVGMIQGNVTAGALSVDPERAGSASALLGGASFFCGTAAAFASGALFDNTARPALLVMTACLAISAGAVFLLKNNRPGVV</sequence>
<keyword evidence="5 8" id="KW-0812">Transmembrane</keyword>
<evidence type="ECO:0000256" key="5">
    <source>
        <dbReference type="ARBA" id="ARBA00022692"/>
    </source>
</evidence>
<reference evidence="10 11" key="1">
    <citation type="submission" date="2017-12" db="EMBL/GenBank/DDBJ databases">
        <authorList>
            <person name="Hurst M.R.H."/>
        </authorList>
    </citation>
    <scope>NUCLEOTIDE SEQUENCE [LARGE SCALE GENOMIC DNA]</scope>
    <source>
        <strain evidence="10 11">SY-3-19</strain>
    </source>
</reference>
<dbReference type="GO" id="GO:0042910">
    <property type="term" value="F:xenobiotic transmembrane transporter activity"/>
    <property type="evidence" value="ECO:0007669"/>
    <property type="project" value="InterPro"/>
</dbReference>
<dbReference type="AlphaFoldDB" id="A0A2S7K5A1"/>
<dbReference type="EMBL" id="PJCH01000006">
    <property type="protein sequence ID" value="PQA87618.1"/>
    <property type="molecule type" value="Genomic_DNA"/>
</dbReference>
<feature type="transmembrane region" description="Helical" evidence="8">
    <location>
        <begin position="226"/>
        <end position="251"/>
    </location>
</feature>
<evidence type="ECO:0000259" key="9">
    <source>
        <dbReference type="PROSITE" id="PS50850"/>
    </source>
</evidence>
<dbReference type="InterPro" id="IPR004812">
    <property type="entry name" value="Efflux_drug-R_Bcr/CmlA"/>
</dbReference>
<keyword evidence="4" id="KW-1003">Cell membrane</keyword>
<dbReference type="CDD" id="cd17320">
    <property type="entry name" value="MFS_MdfA_MDR_like"/>
    <property type="match status" value="1"/>
</dbReference>
<dbReference type="InterPro" id="IPR020846">
    <property type="entry name" value="MFS_dom"/>
</dbReference>
<comment type="similarity">
    <text evidence="2 8">Belongs to the major facilitator superfamily. Bcr/CmlA family.</text>
</comment>
<dbReference type="SUPFAM" id="SSF103473">
    <property type="entry name" value="MFS general substrate transporter"/>
    <property type="match status" value="1"/>
</dbReference>
<proteinExistence type="inferred from homology"/>
<comment type="caution">
    <text evidence="8">Lacks conserved residue(s) required for the propagation of feature annotation.</text>
</comment>
<dbReference type="PANTHER" id="PTHR23502:SF132">
    <property type="entry name" value="POLYAMINE TRANSPORTER 2-RELATED"/>
    <property type="match status" value="1"/>
</dbReference>
<dbReference type="PANTHER" id="PTHR23502">
    <property type="entry name" value="MAJOR FACILITATOR SUPERFAMILY"/>
    <property type="match status" value="1"/>
</dbReference>
<feature type="transmembrane region" description="Helical" evidence="8">
    <location>
        <begin position="122"/>
        <end position="146"/>
    </location>
</feature>
<evidence type="ECO:0000313" key="11">
    <source>
        <dbReference type="Proteomes" id="UP000239504"/>
    </source>
</evidence>
<dbReference type="NCBIfam" id="TIGR00710">
    <property type="entry name" value="efflux_Bcr_CflA"/>
    <property type="match status" value="1"/>
</dbReference>
<feature type="transmembrane region" description="Helical" evidence="8">
    <location>
        <begin position="33"/>
        <end position="52"/>
    </location>
</feature>
<feature type="transmembrane region" description="Helical" evidence="8">
    <location>
        <begin position="272"/>
        <end position="289"/>
    </location>
</feature>
<accession>A0A2S7K5A1</accession>
<evidence type="ECO:0000256" key="6">
    <source>
        <dbReference type="ARBA" id="ARBA00022989"/>
    </source>
</evidence>
<organism evidence="10 11">
    <name type="scientific">Hyphococcus luteus</name>
    <dbReference type="NCBI Taxonomy" id="2058213"/>
    <lineage>
        <taxon>Bacteria</taxon>
        <taxon>Pseudomonadati</taxon>
        <taxon>Pseudomonadota</taxon>
        <taxon>Alphaproteobacteria</taxon>
        <taxon>Parvularculales</taxon>
        <taxon>Parvularculaceae</taxon>
        <taxon>Hyphococcus</taxon>
    </lineage>
</organism>